<dbReference type="Gene3D" id="3.40.190.10">
    <property type="entry name" value="Periplasmic binding protein-like II"/>
    <property type="match status" value="2"/>
</dbReference>
<dbReference type="STRING" id="287098.SAMN05421665_1452"/>
<keyword evidence="2" id="KW-0472">Membrane</keyword>
<dbReference type="PANTHER" id="PTHR30570:SF1">
    <property type="entry name" value="PHOSPHATE-BINDING PROTEIN PSTS"/>
    <property type="match status" value="1"/>
</dbReference>
<evidence type="ECO:0000256" key="1">
    <source>
        <dbReference type="ARBA" id="ARBA00022729"/>
    </source>
</evidence>
<evidence type="ECO:0000313" key="6">
    <source>
        <dbReference type="Proteomes" id="UP000186997"/>
    </source>
</evidence>
<dbReference type="Pfam" id="PF00691">
    <property type="entry name" value="OmpA"/>
    <property type="match status" value="1"/>
</dbReference>
<dbReference type="RefSeq" id="WP_055296487.1">
    <property type="nucleotide sequence ID" value="NZ_FTPR01000001.1"/>
</dbReference>
<dbReference type="Gene3D" id="3.30.1330.60">
    <property type="entry name" value="OmpA-like domain"/>
    <property type="match status" value="1"/>
</dbReference>
<dbReference type="Pfam" id="PF12849">
    <property type="entry name" value="PBP_like_2"/>
    <property type="match status" value="1"/>
</dbReference>
<feature type="signal peptide" evidence="3">
    <location>
        <begin position="1"/>
        <end position="29"/>
    </location>
</feature>
<dbReference type="AlphaFoldDB" id="A0A1R3WXI5"/>
<dbReference type="EMBL" id="FTPR01000001">
    <property type="protein sequence ID" value="SIT82402.1"/>
    <property type="molecule type" value="Genomic_DNA"/>
</dbReference>
<name>A0A1R3WXI5_9RHOB</name>
<dbReference type="InterPro" id="IPR024370">
    <property type="entry name" value="PBP_domain"/>
</dbReference>
<accession>A0A1R3WXI5</accession>
<dbReference type="InterPro" id="IPR006665">
    <property type="entry name" value="OmpA-like"/>
</dbReference>
<dbReference type="PROSITE" id="PS51123">
    <property type="entry name" value="OMPA_2"/>
    <property type="match status" value="1"/>
</dbReference>
<evidence type="ECO:0000256" key="2">
    <source>
        <dbReference type="PROSITE-ProRule" id="PRU00473"/>
    </source>
</evidence>
<keyword evidence="1 3" id="KW-0732">Signal</keyword>
<reference evidence="6" key="1">
    <citation type="submission" date="2017-01" db="EMBL/GenBank/DDBJ databases">
        <authorList>
            <person name="Varghese N."/>
            <person name="Submissions S."/>
        </authorList>
    </citation>
    <scope>NUCLEOTIDE SEQUENCE [LARGE SCALE GENOMIC DNA]</scope>
    <source>
        <strain evidence="6">DSM 29591</strain>
    </source>
</reference>
<evidence type="ECO:0000313" key="5">
    <source>
        <dbReference type="EMBL" id="SIT82402.1"/>
    </source>
</evidence>
<gene>
    <name evidence="5" type="ORF">SAMN05421665_1452</name>
</gene>
<protein>
    <submittedName>
        <fullName evidence="5">Phosphate ABC transporter substrate-binding protein, PhoT family</fullName>
    </submittedName>
</protein>
<keyword evidence="6" id="KW-1185">Reference proteome</keyword>
<evidence type="ECO:0000256" key="3">
    <source>
        <dbReference type="SAM" id="SignalP"/>
    </source>
</evidence>
<dbReference type="CDD" id="cd07185">
    <property type="entry name" value="OmpA_C-like"/>
    <property type="match status" value="1"/>
</dbReference>
<dbReference type="PANTHER" id="PTHR30570">
    <property type="entry name" value="PERIPLASMIC PHOSPHATE BINDING COMPONENT OF PHOSPHATE ABC TRANSPORTER"/>
    <property type="match status" value="1"/>
</dbReference>
<dbReference type="SUPFAM" id="SSF53850">
    <property type="entry name" value="Periplasmic binding protein-like II"/>
    <property type="match status" value="1"/>
</dbReference>
<dbReference type="Proteomes" id="UP000186997">
    <property type="component" value="Unassembled WGS sequence"/>
</dbReference>
<sequence length="532" mass="57634">MAYDLKNQLKTSAAAVALVSGLMFPVAGAADQISLKSTDGTIDLVGEFVEFANDTYIIRTSLGDLRISARSVVCEGAACPSFEDITADVAIVGSDSVGLGMMPLLMTGFAASLDAEAEITNPSAGESLASLIDDGGFGDEIGTFLVSSTNDNNAFESLLDRSAMIGMTSRRITQDEARALRADGAGSMVSPEQERIIAVDSMVIATHASNPVETLTQAQLQGIFSGQITNWSQVGGPNKRITVIAQDEDSASHDYFMSYLFGEERPDFSPQAISPDDQTVSNVLFHDTNAIGYLGYAFQRGAKPVTLVNECGIANTPDAFSAKTEEYELGRRMYLYNRADNLDTKAQQFLDFAISSEADSVIGKSGFIDLGILRRSQAEGDARRAALNTEIARYDVGFEGEVMGDMLAQMDNYDRLSTTFRFRTGSSRIDERGRLDMQRLIDYLEDAPEGTELTFVGFTDDVGAFEGNRQLAIQRAEAVLEEVRAVADDRLNNVTMKTLGYGEIAPSACNVTERGRAINRRVEVWVSKTQES</sequence>
<dbReference type="InterPro" id="IPR050811">
    <property type="entry name" value="Phosphate_ABC_transporter"/>
</dbReference>
<dbReference type="SUPFAM" id="SSF103088">
    <property type="entry name" value="OmpA-like"/>
    <property type="match status" value="1"/>
</dbReference>
<dbReference type="InterPro" id="IPR036737">
    <property type="entry name" value="OmpA-like_sf"/>
</dbReference>
<dbReference type="GO" id="GO:0016020">
    <property type="term" value="C:membrane"/>
    <property type="evidence" value="ECO:0007669"/>
    <property type="project" value="UniProtKB-UniRule"/>
</dbReference>
<feature type="chain" id="PRO_5010334544" evidence="3">
    <location>
        <begin position="30"/>
        <end position="532"/>
    </location>
</feature>
<dbReference type="OrthoDB" id="9790048at2"/>
<evidence type="ECO:0000259" key="4">
    <source>
        <dbReference type="PROSITE" id="PS51123"/>
    </source>
</evidence>
<proteinExistence type="predicted"/>
<organism evidence="5 6">
    <name type="scientific">Yoonia rosea</name>
    <dbReference type="NCBI Taxonomy" id="287098"/>
    <lineage>
        <taxon>Bacteria</taxon>
        <taxon>Pseudomonadati</taxon>
        <taxon>Pseudomonadota</taxon>
        <taxon>Alphaproteobacteria</taxon>
        <taxon>Rhodobacterales</taxon>
        <taxon>Paracoccaceae</taxon>
        <taxon>Yoonia</taxon>
    </lineage>
</organism>
<feature type="domain" description="OmpA-like" evidence="4">
    <location>
        <begin position="409"/>
        <end position="530"/>
    </location>
</feature>